<dbReference type="EMBL" id="JADNRY010000086">
    <property type="protein sequence ID" value="KAF9066530.1"/>
    <property type="molecule type" value="Genomic_DNA"/>
</dbReference>
<gene>
    <name evidence="2" type="ORF">BDP27DRAFT_1423776</name>
</gene>
<dbReference type="Proteomes" id="UP000772434">
    <property type="component" value="Unassembled WGS sequence"/>
</dbReference>
<protein>
    <submittedName>
        <fullName evidence="2">Uncharacterized protein</fullName>
    </submittedName>
</protein>
<organism evidence="2 3">
    <name type="scientific">Rhodocollybia butyracea</name>
    <dbReference type="NCBI Taxonomy" id="206335"/>
    <lineage>
        <taxon>Eukaryota</taxon>
        <taxon>Fungi</taxon>
        <taxon>Dikarya</taxon>
        <taxon>Basidiomycota</taxon>
        <taxon>Agaricomycotina</taxon>
        <taxon>Agaricomycetes</taxon>
        <taxon>Agaricomycetidae</taxon>
        <taxon>Agaricales</taxon>
        <taxon>Marasmiineae</taxon>
        <taxon>Omphalotaceae</taxon>
        <taxon>Rhodocollybia</taxon>
    </lineage>
</organism>
<dbReference type="OrthoDB" id="3068957at2759"/>
<evidence type="ECO:0000313" key="3">
    <source>
        <dbReference type="Proteomes" id="UP000772434"/>
    </source>
</evidence>
<evidence type="ECO:0000256" key="1">
    <source>
        <dbReference type="SAM" id="MobiDB-lite"/>
    </source>
</evidence>
<feature type="compositionally biased region" description="Basic and acidic residues" evidence="1">
    <location>
        <begin position="233"/>
        <end position="243"/>
    </location>
</feature>
<feature type="region of interest" description="Disordered" evidence="1">
    <location>
        <begin position="230"/>
        <end position="272"/>
    </location>
</feature>
<accession>A0A9P5PR91</accession>
<dbReference type="AlphaFoldDB" id="A0A9P5PR91"/>
<reference evidence="2" key="1">
    <citation type="submission" date="2020-11" db="EMBL/GenBank/DDBJ databases">
        <authorList>
            <consortium name="DOE Joint Genome Institute"/>
            <person name="Ahrendt S."/>
            <person name="Riley R."/>
            <person name="Andreopoulos W."/>
            <person name="Labutti K."/>
            <person name="Pangilinan J."/>
            <person name="Ruiz-Duenas F.J."/>
            <person name="Barrasa J.M."/>
            <person name="Sanchez-Garcia M."/>
            <person name="Camarero S."/>
            <person name="Miyauchi S."/>
            <person name="Serrano A."/>
            <person name="Linde D."/>
            <person name="Babiker R."/>
            <person name="Drula E."/>
            <person name="Ayuso-Fernandez I."/>
            <person name="Pacheco R."/>
            <person name="Padilla G."/>
            <person name="Ferreira P."/>
            <person name="Barriuso J."/>
            <person name="Kellner H."/>
            <person name="Castanera R."/>
            <person name="Alfaro M."/>
            <person name="Ramirez L."/>
            <person name="Pisabarro A.G."/>
            <person name="Kuo A."/>
            <person name="Tritt A."/>
            <person name="Lipzen A."/>
            <person name="He G."/>
            <person name="Yan M."/>
            <person name="Ng V."/>
            <person name="Cullen D."/>
            <person name="Martin F."/>
            <person name="Rosso M.-N."/>
            <person name="Henrissat B."/>
            <person name="Hibbett D."/>
            <person name="Martinez A.T."/>
            <person name="Grigoriev I.V."/>
        </authorList>
    </citation>
    <scope>NUCLEOTIDE SEQUENCE</scope>
    <source>
        <strain evidence="2">AH 40177</strain>
    </source>
</reference>
<proteinExistence type="predicted"/>
<name>A0A9P5PR91_9AGAR</name>
<comment type="caution">
    <text evidence="2">The sequence shown here is derived from an EMBL/GenBank/DDBJ whole genome shotgun (WGS) entry which is preliminary data.</text>
</comment>
<keyword evidence="3" id="KW-1185">Reference proteome</keyword>
<sequence>MTITLMNSSSLSLEQLSAIAALPDDQCIALAQEQNFAAVPAYLQHSSDPASRQSMTNNKAPGRPLTLALCPQSMCVSTAGPSSIHSSTSVACISVTNEIEFIKENEKAPPPFISLGGVKDTTRVQTLKDKIKELLDCHEGAQRKAPITVAMHKFLDNEENAIALGSTLDAVASMHCHSADETASASVVRREKEKKKTKDRKFIAQASLTTMTHKALDEKAELINLSLDSENNPVKEDNSDIEMKVTQYDDAPSSSTTNKKPNVKKENKSPKAKVKVLKSKKIVAKSRVRKRSHHDDSNIFSEMQTSMAQSMKLHKRIVDNIEESNRKTEVFQDKFLDIFAHMVDK</sequence>
<evidence type="ECO:0000313" key="2">
    <source>
        <dbReference type="EMBL" id="KAF9066530.1"/>
    </source>
</evidence>